<comment type="caution">
    <text evidence="1">The sequence shown here is derived from an EMBL/GenBank/DDBJ whole genome shotgun (WGS) entry which is preliminary data.</text>
</comment>
<reference evidence="1 2" key="1">
    <citation type="submission" date="2019-03" db="EMBL/GenBank/DDBJ databases">
        <title>First draft genome of Liparis tanakae, snailfish: a comprehensive survey of snailfish specific genes.</title>
        <authorList>
            <person name="Kim W."/>
            <person name="Song I."/>
            <person name="Jeong J.-H."/>
            <person name="Kim D."/>
            <person name="Kim S."/>
            <person name="Ryu S."/>
            <person name="Song J.Y."/>
            <person name="Lee S.K."/>
        </authorList>
    </citation>
    <scope>NUCLEOTIDE SEQUENCE [LARGE SCALE GENOMIC DNA]</scope>
    <source>
        <tissue evidence="1">Muscle</tissue>
    </source>
</reference>
<dbReference type="AlphaFoldDB" id="A0A4Z2I4H5"/>
<protein>
    <submittedName>
        <fullName evidence="1">Uncharacterized protein</fullName>
    </submittedName>
</protein>
<evidence type="ECO:0000313" key="1">
    <source>
        <dbReference type="EMBL" id="TNN72671.1"/>
    </source>
</evidence>
<keyword evidence="2" id="KW-1185">Reference proteome</keyword>
<gene>
    <name evidence="1" type="ORF">EYF80_017120</name>
</gene>
<evidence type="ECO:0000313" key="2">
    <source>
        <dbReference type="Proteomes" id="UP000314294"/>
    </source>
</evidence>
<dbReference type="Proteomes" id="UP000314294">
    <property type="component" value="Unassembled WGS sequence"/>
</dbReference>
<sequence>MMNGAPSRTVARRTAPMLSHSALKHYTSEDPLTWEGPALACGKARGLQQTLWRCKSRAMLAWLCRWRGFTPECEKAWGGQSLVSQKTPYSGCPSLNCVCLQTACHNKDFFW</sequence>
<accession>A0A4Z2I4H5</accession>
<dbReference type="EMBL" id="SRLO01000134">
    <property type="protein sequence ID" value="TNN72671.1"/>
    <property type="molecule type" value="Genomic_DNA"/>
</dbReference>
<organism evidence="1 2">
    <name type="scientific">Liparis tanakae</name>
    <name type="common">Tanaka's snailfish</name>
    <dbReference type="NCBI Taxonomy" id="230148"/>
    <lineage>
        <taxon>Eukaryota</taxon>
        <taxon>Metazoa</taxon>
        <taxon>Chordata</taxon>
        <taxon>Craniata</taxon>
        <taxon>Vertebrata</taxon>
        <taxon>Euteleostomi</taxon>
        <taxon>Actinopterygii</taxon>
        <taxon>Neopterygii</taxon>
        <taxon>Teleostei</taxon>
        <taxon>Neoteleostei</taxon>
        <taxon>Acanthomorphata</taxon>
        <taxon>Eupercaria</taxon>
        <taxon>Perciformes</taxon>
        <taxon>Cottioidei</taxon>
        <taxon>Cottales</taxon>
        <taxon>Liparidae</taxon>
        <taxon>Liparis</taxon>
    </lineage>
</organism>
<name>A0A4Z2I4H5_9TELE</name>
<proteinExistence type="predicted"/>